<evidence type="ECO:0000256" key="2">
    <source>
        <dbReference type="ARBA" id="ARBA00022448"/>
    </source>
</evidence>
<dbReference type="PANTHER" id="PTHR12894">
    <property type="entry name" value="CNH DOMAIN CONTAINING"/>
    <property type="match status" value="1"/>
</dbReference>
<reference evidence="6 7" key="1">
    <citation type="journal article" date="2024" name="G3 (Bethesda)">
        <title>Genome assembly of Hibiscus sabdariffa L. provides insights into metabolisms of medicinal natural products.</title>
        <authorList>
            <person name="Kim T."/>
        </authorList>
    </citation>
    <scope>NUCLEOTIDE SEQUENCE [LARGE SCALE GENOMIC DNA]</scope>
    <source>
        <strain evidence="6">TK-2024</strain>
        <tissue evidence="6">Old leaves</tissue>
    </source>
</reference>
<dbReference type="PROSITE" id="PS50219">
    <property type="entry name" value="CNH"/>
    <property type="match status" value="1"/>
</dbReference>
<accession>A0ABR2TQH0</accession>
<dbReference type="Pfam" id="PF10367">
    <property type="entry name" value="zf-Vps39_C"/>
    <property type="match status" value="1"/>
</dbReference>
<keyword evidence="3" id="KW-0963">Cytoplasm</keyword>
<keyword evidence="4" id="KW-0653">Protein transport</keyword>
<dbReference type="Pfam" id="PF00780">
    <property type="entry name" value="CNH"/>
    <property type="match status" value="1"/>
</dbReference>
<evidence type="ECO:0000313" key="6">
    <source>
        <dbReference type="EMBL" id="KAK9039716.1"/>
    </source>
</evidence>
<evidence type="ECO:0000256" key="3">
    <source>
        <dbReference type="ARBA" id="ARBA00022490"/>
    </source>
</evidence>
<dbReference type="InterPro" id="IPR032914">
    <property type="entry name" value="Vam6/VPS39/TRAP1"/>
</dbReference>
<dbReference type="InterPro" id="IPR001180">
    <property type="entry name" value="CNH_dom"/>
</dbReference>
<organism evidence="6 7">
    <name type="scientific">Hibiscus sabdariffa</name>
    <name type="common">roselle</name>
    <dbReference type="NCBI Taxonomy" id="183260"/>
    <lineage>
        <taxon>Eukaryota</taxon>
        <taxon>Viridiplantae</taxon>
        <taxon>Streptophyta</taxon>
        <taxon>Embryophyta</taxon>
        <taxon>Tracheophyta</taxon>
        <taxon>Spermatophyta</taxon>
        <taxon>Magnoliopsida</taxon>
        <taxon>eudicotyledons</taxon>
        <taxon>Gunneridae</taxon>
        <taxon>Pentapetalae</taxon>
        <taxon>rosids</taxon>
        <taxon>malvids</taxon>
        <taxon>Malvales</taxon>
        <taxon>Malvaceae</taxon>
        <taxon>Malvoideae</taxon>
        <taxon>Hibiscus</taxon>
    </lineage>
</organism>
<dbReference type="InterPro" id="IPR019452">
    <property type="entry name" value="VPS39/TGF_beta_rcpt-assoc_1"/>
</dbReference>
<keyword evidence="2" id="KW-0813">Transport</keyword>
<dbReference type="Proteomes" id="UP001396334">
    <property type="component" value="Unassembled WGS sequence"/>
</dbReference>
<protein>
    <recommendedName>
        <fullName evidence="5">CNH domain-containing protein</fullName>
    </recommendedName>
</protein>
<evidence type="ECO:0000259" key="5">
    <source>
        <dbReference type="PROSITE" id="PS50219"/>
    </source>
</evidence>
<feature type="domain" description="CNH" evidence="5">
    <location>
        <begin position="16"/>
        <end position="287"/>
    </location>
</feature>
<comment type="subcellular location">
    <subcellularLocation>
        <location evidence="1">Cytoplasm</location>
    </subcellularLocation>
</comment>
<name>A0ABR2TQH0_9ROSI</name>
<proteinExistence type="predicted"/>
<evidence type="ECO:0000256" key="1">
    <source>
        <dbReference type="ARBA" id="ARBA00004496"/>
    </source>
</evidence>
<dbReference type="EMBL" id="JBBPBN010000004">
    <property type="protein sequence ID" value="KAK9039716.1"/>
    <property type="molecule type" value="Genomic_DNA"/>
</dbReference>
<evidence type="ECO:0000256" key="4">
    <source>
        <dbReference type="ARBA" id="ARBA00022927"/>
    </source>
</evidence>
<gene>
    <name evidence="6" type="ORF">V6N11_014909</name>
</gene>
<evidence type="ECO:0000313" key="7">
    <source>
        <dbReference type="Proteomes" id="UP001396334"/>
    </source>
</evidence>
<sequence length="1012" mass="112007">MVHSAYDSFELLTKCPTKIDVIESYGSKLLLGCSDGSLRIYGSDPSDAERSPPSDPHALRKEPYALERTVSGFSKKALISMQVLESRELLVSLSESIAFHRLPNLETIAVITKAKGANVYSWDDRRGFLCFARQKRVCIFRHDGGRGFVEVKDFAVPDTVKSMSWCGENICIGVRKEYMILNATNGALSEVFSSGKVAPPLVVALPSGELILGKENIGVFVDQNGKLLQADRICWSEAPAAVVIQKPYAIALFPRRVEIRILRVPYPLIQTIVLPGARRIIKSNNAIVVALENSVSGLFPVPLGAQIVQLTASGNFDEALALCKLLPPEDASLRAAKEGSIHIRYAHHLFDNGSYEEAMEHFLASQVDITYVLSLYQSIVLPKTTAVPEPEKPVDLSLDAPRLSRGSSGLSDDLETFLPPSESDENSVLEFKKMNHNTLMALIKFLQKKRYSIVEKAAAEGTEEVVLDAVGDSFTSSRFKKSSKGRGNVPINSTAREMAAILDTALLQALLLTGQSSSAVELLKGLNYCDAKICEEILQKGKHYAALLELYRSSSMHREALTLLHQLVEESKSNQSQAELIQKFSPEAIIEYLKVSLSVRSKLALIASQPLCGTDPMLVLEFSMLVLESCPTQTIELFLSGNIPADLVNSYLKQHAPNMQGRYLELMLAMNENGISGNLQNEMVQIYLSEVLEWYSELSTQQKWDEKECSPTRKKLVSALESISGYSPEALLKRLPPDALFEERAILLGKMNQHELALSLYVHKLHVPELALSYCDRVYESVVHQLPAKSSGNVYLTLLQIYLNPQKTTKNFEKRITNLVSAPSASIPKISSTASFKTKGGRKKIASIEGAEDVRISPSNTDSSRSDGDAEEFNEEGVSSIMLDLVLDLLSRRWDRINGAQALRLLPRQTKLQNLIPFLGPLVKKSSEARRNLSIIKSLRQSENLQVKDELYNQRKAVVKISSDSMCSLCNKKLGTSVFAVYPNGTTLVHFVCFRDSQSMTAVSKVSQLRKR</sequence>
<dbReference type="InterPro" id="IPR019453">
    <property type="entry name" value="VPS39/TGFA1_Znf"/>
</dbReference>
<dbReference type="Pfam" id="PF10366">
    <property type="entry name" value="Vps39_1"/>
    <property type="match status" value="1"/>
</dbReference>
<comment type="caution">
    <text evidence="6">The sequence shown here is derived from an EMBL/GenBank/DDBJ whole genome shotgun (WGS) entry which is preliminary data.</text>
</comment>
<keyword evidence="7" id="KW-1185">Reference proteome</keyword>
<dbReference type="PANTHER" id="PTHR12894:SF27">
    <property type="entry name" value="TRANSFORMING GROWTH FACTOR-BETA RECEPTOR-ASSOCIATED PROTEIN 1"/>
    <property type="match status" value="1"/>
</dbReference>